<dbReference type="GO" id="GO:0005874">
    <property type="term" value="C:microtubule"/>
    <property type="evidence" value="ECO:0007669"/>
    <property type="project" value="UniProtKB-KW"/>
</dbReference>
<dbReference type="AlphaFoldDB" id="A0A816KZD1"/>
<evidence type="ECO:0000256" key="10">
    <source>
        <dbReference type="ARBA" id="ARBA00023273"/>
    </source>
</evidence>
<dbReference type="InterPro" id="IPR050687">
    <property type="entry name" value="Dynein_IC"/>
</dbReference>
<evidence type="ECO:0000313" key="14">
    <source>
        <dbReference type="Proteomes" id="UP000663856"/>
    </source>
</evidence>
<evidence type="ECO:0000256" key="7">
    <source>
        <dbReference type="ARBA" id="ARBA00023017"/>
    </source>
</evidence>
<dbReference type="InterPro" id="IPR015943">
    <property type="entry name" value="WD40/YVTN_repeat-like_dom_sf"/>
</dbReference>
<feature type="region of interest" description="Disordered" evidence="12">
    <location>
        <begin position="22"/>
        <end position="47"/>
    </location>
</feature>
<name>A0A816KZD1_9BILA</name>
<dbReference type="GO" id="GO:0045504">
    <property type="term" value="F:dynein heavy chain binding"/>
    <property type="evidence" value="ECO:0007669"/>
    <property type="project" value="TreeGrafter"/>
</dbReference>
<evidence type="ECO:0000313" key="13">
    <source>
        <dbReference type="EMBL" id="CAF1928625.1"/>
    </source>
</evidence>
<protein>
    <submittedName>
        <fullName evidence="13">Uncharacterized protein</fullName>
    </submittedName>
</protein>
<sequence length="715" mass="82298">MNSTHQKHDDIIRLDDISTTKTYDEHDHNDNSRTKSSLSQDSVDPEQELTRILTTKNPHGSKNLVMFSNRDKQFVPLGNLEQLIIHYSYEGNLMPVDSEEAKIYLQNEKNHKNRILPTALLDIYKTKEKSPIEIKTSNENFEPVHQIGEEDEQQTVTSEITEQSDFNELIDDLKTISKVDNLLSIEKPKKLLNRFNFCEQGIQTYTSTKKEVIIQTDPIIRQKFVGLANQRIIYQEYMIDYEKQQKNKDKRKQKVNYGSNKSVVEKQLIKTDRLKPETIVKRHQVQILKGIERVLNQNRYQELIYNFKYFEDKTDEVRDPMGTLFPLWKFPPSSANRSVTALTWNPAYSDMLIIGYGLYDRAERIQGAIAVFTLNNNHPNTLIHTESTVLSIDCLPSKPHLICVGLMDGDVIVYDISIPSGRAIFTNTNYTCKHFGCVWQVRWCTSSANHQPCFCSVGSDGKIMRWTCIKGDLRQVVLFDLPSSTKTTRLDDSTLLSLPDPAIAFDFHRIRTDIFLVGTEDGKIYKASIDDPGIIDVTFDAHEFAVYAVQWSPFHPNVFVSCSADGTVKIWHEKINEYLMRFDLCTSLQDIAWSPYTSTMFTVAGADGKVYMFDIYSNKLEPICEQRLAKESRKMCTKIAFNPIHPILLVGDETGWTICLKLSPNLRKKAKIRKDIDIERNYNLEFHKLAQELSRTGAGDSMNDIFNDQMNDIED</sequence>
<organism evidence="13 14">
    <name type="scientific">Rotaria magnacalcarata</name>
    <dbReference type="NCBI Taxonomy" id="392030"/>
    <lineage>
        <taxon>Eukaryota</taxon>
        <taxon>Metazoa</taxon>
        <taxon>Spiralia</taxon>
        <taxon>Gnathifera</taxon>
        <taxon>Rotifera</taxon>
        <taxon>Eurotatoria</taxon>
        <taxon>Bdelloidea</taxon>
        <taxon>Philodinida</taxon>
        <taxon>Philodinidae</taxon>
        <taxon>Rotaria</taxon>
    </lineage>
</organism>
<evidence type="ECO:0000256" key="3">
    <source>
        <dbReference type="ARBA" id="ARBA00022490"/>
    </source>
</evidence>
<keyword evidence="10" id="KW-0966">Cell projection</keyword>
<keyword evidence="5" id="KW-0493">Microtubule</keyword>
<dbReference type="Pfam" id="PF00400">
    <property type="entry name" value="WD40"/>
    <property type="match status" value="1"/>
</dbReference>
<evidence type="ECO:0000256" key="5">
    <source>
        <dbReference type="ARBA" id="ARBA00022701"/>
    </source>
</evidence>
<keyword evidence="6" id="KW-0677">Repeat</keyword>
<dbReference type="InterPro" id="IPR001680">
    <property type="entry name" value="WD40_rpt"/>
</dbReference>
<keyword evidence="7" id="KW-0243">Dynein</keyword>
<evidence type="ECO:0000256" key="8">
    <source>
        <dbReference type="ARBA" id="ARBA00023175"/>
    </source>
</evidence>
<dbReference type="GO" id="GO:0045503">
    <property type="term" value="F:dynein light chain binding"/>
    <property type="evidence" value="ECO:0007669"/>
    <property type="project" value="TreeGrafter"/>
</dbReference>
<gene>
    <name evidence="13" type="ORF">WKI299_LOCUS222</name>
</gene>
<dbReference type="PROSITE" id="PS50082">
    <property type="entry name" value="WD_REPEATS_2"/>
    <property type="match status" value="1"/>
</dbReference>
<dbReference type="GO" id="GO:0003341">
    <property type="term" value="P:cilium movement"/>
    <property type="evidence" value="ECO:0007669"/>
    <property type="project" value="TreeGrafter"/>
</dbReference>
<keyword evidence="4 11" id="KW-0853">WD repeat</keyword>
<dbReference type="PROSITE" id="PS50294">
    <property type="entry name" value="WD_REPEATS_REGION"/>
    <property type="match status" value="1"/>
</dbReference>
<dbReference type="InterPro" id="IPR036322">
    <property type="entry name" value="WD40_repeat_dom_sf"/>
</dbReference>
<feature type="compositionally biased region" description="Basic and acidic residues" evidence="12">
    <location>
        <begin position="22"/>
        <end position="33"/>
    </location>
</feature>
<comment type="caution">
    <text evidence="13">The sequence shown here is derived from an EMBL/GenBank/DDBJ whole genome shotgun (WGS) entry which is preliminary data.</text>
</comment>
<dbReference type="Gene3D" id="2.130.10.10">
    <property type="entry name" value="YVTN repeat-like/Quinoprotein amine dehydrogenase"/>
    <property type="match status" value="2"/>
</dbReference>
<dbReference type="GO" id="GO:0036157">
    <property type="term" value="C:outer dynein arm"/>
    <property type="evidence" value="ECO:0007669"/>
    <property type="project" value="TreeGrafter"/>
</dbReference>
<keyword evidence="3" id="KW-0963">Cytoplasm</keyword>
<dbReference type="SUPFAM" id="SSF50978">
    <property type="entry name" value="WD40 repeat-like"/>
    <property type="match status" value="1"/>
</dbReference>
<keyword evidence="9" id="KW-0206">Cytoskeleton</keyword>
<accession>A0A816KZD1</accession>
<proteinExistence type="inferred from homology"/>
<comment type="similarity">
    <text evidence="2">Belongs to the dynein intermediate chain family.</text>
</comment>
<dbReference type="EMBL" id="CAJNRF010000012">
    <property type="protein sequence ID" value="CAF1928625.1"/>
    <property type="molecule type" value="Genomic_DNA"/>
</dbReference>
<dbReference type="PANTHER" id="PTHR12442">
    <property type="entry name" value="DYNEIN INTERMEDIATE CHAIN"/>
    <property type="match status" value="1"/>
</dbReference>
<dbReference type="Proteomes" id="UP000663856">
    <property type="component" value="Unassembled WGS sequence"/>
</dbReference>
<evidence type="ECO:0000256" key="4">
    <source>
        <dbReference type="ARBA" id="ARBA00022574"/>
    </source>
</evidence>
<comment type="subcellular location">
    <subcellularLocation>
        <location evidence="1">Cytoplasm</location>
        <location evidence="1">Cytoskeleton</location>
        <location evidence="1">Cilium axoneme</location>
    </subcellularLocation>
</comment>
<dbReference type="GO" id="GO:0036158">
    <property type="term" value="P:outer dynein arm assembly"/>
    <property type="evidence" value="ECO:0007669"/>
    <property type="project" value="TreeGrafter"/>
</dbReference>
<reference evidence="13" key="1">
    <citation type="submission" date="2021-02" db="EMBL/GenBank/DDBJ databases">
        <authorList>
            <person name="Nowell W R."/>
        </authorList>
    </citation>
    <scope>NUCLEOTIDE SEQUENCE</scope>
</reference>
<dbReference type="PANTHER" id="PTHR12442:SF11">
    <property type="entry name" value="DYNEIN AXONEMAL INTERMEDIATE CHAIN 1"/>
    <property type="match status" value="1"/>
</dbReference>
<evidence type="ECO:0000256" key="2">
    <source>
        <dbReference type="ARBA" id="ARBA00011059"/>
    </source>
</evidence>
<evidence type="ECO:0000256" key="11">
    <source>
        <dbReference type="PROSITE-ProRule" id="PRU00221"/>
    </source>
</evidence>
<dbReference type="SMART" id="SM00320">
    <property type="entry name" value="WD40"/>
    <property type="match status" value="4"/>
</dbReference>
<evidence type="ECO:0000256" key="1">
    <source>
        <dbReference type="ARBA" id="ARBA00004430"/>
    </source>
</evidence>
<evidence type="ECO:0000256" key="6">
    <source>
        <dbReference type="ARBA" id="ARBA00022737"/>
    </source>
</evidence>
<evidence type="ECO:0000256" key="12">
    <source>
        <dbReference type="SAM" id="MobiDB-lite"/>
    </source>
</evidence>
<feature type="repeat" description="WD" evidence="11">
    <location>
        <begin position="539"/>
        <end position="581"/>
    </location>
</feature>
<evidence type="ECO:0000256" key="9">
    <source>
        <dbReference type="ARBA" id="ARBA00023212"/>
    </source>
</evidence>
<keyword evidence="8" id="KW-0505">Motor protein</keyword>